<reference evidence="2 3" key="1">
    <citation type="submission" date="2017-06" db="EMBL/GenBank/DDBJ databases">
        <title>Sequencing and comparative analysis of myxobacterial genomes.</title>
        <authorList>
            <person name="Rupp O."/>
            <person name="Goesmann A."/>
            <person name="Sogaard-Andersen L."/>
        </authorList>
    </citation>
    <scope>NUCLEOTIDE SEQUENCE [LARGE SCALE GENOMIC DNA]</scope>
    <source>
        <strain evidence="2 3">DSM 14697</strain>
    </source>
</reference>
<evidence type="ECO:0000313" key="3">
    <source>
        <dbReference type="Proteomes" id="UP000217343"/>
    </source>
</evidence>
<sequence length="171" mass="18548">MGARLYLGILVAVGLVACGPAADDALASRDSAELETAAQAACSCPSGWDCSDLDWASTWHSNGTVPAYNNEPGYTRYAWPFVTQRNARETNSTFCTFDKDHRFYFNAAYFANSANLGNLRVRYQGGGWWPLCNFNGAVDYMTGTVGGYTGTYVRLTLGEHCPSSDILLVAP</sequence>
<protein>
    <recommendedName>
        <fullName evidence="4">Lipoprotein</fullName>
    </recommendedName>
</protein>
<dbReference type="PROSITE" id="PS51257">
    <property type="entry name" value="PROKAR_LIPOPROTEIN"/>
    <property type="match status" value="1"/>
</dbReference>
<keyword evidence="3" id="KW-1185">Reference proteome</keyword>
<dbReference type="EMBL" id="CP022203">
    <property type="protein sequence ID" value="ATB47759.1"/>
    <property type="molecule type" value="Genomic_DNA"/>
</dbReference>
<dbReference type="Proteomes" id="UP000217343">
    <property type="component" value="Chromosome"/>
</dbReference>
<feature type="signal peptide" evidence="1">
    <location>
        <begin position="1"/>
        <end position="22"/>
    </location>
</feature>
<dbReference type="KEGG" id="mmas:MYMAC_003376"/>
<gene>
    <name evidence="2" type="ORF">MYMAC_003376</name>
</gene>
<accession>A0A250JV59</accession>
<evidence type="ECO:0000313" key="2">
    <source>
        <dbReference type="EMBL" id="ATB47759.1"/>
    </source>
</evidence>
<organism evidence="2 3">
    <name type="scientific">Corallococcus macrosporus DSM 14697</name>
    <dbReference type="NCBI Taxonomy" id="1189310"/>
    <lineage>
        <taxon>Bacteria</taxon>
        <taxon>Pseudomonadati</taxon>
        <taxon>Myxococcota</taxon>
        <taxon>Myxococcia</taxon>
        <taxon>Myxococcales</taxon>
        <taxon>Cystobacterineae</taxon>
        <taxon>Myxococcaceae</taxon>
        <taxon>Corallococcus</taxon>
    </lineage>
</organism>
<feature type="chain" id="PRO_5012987567" description="Lipoprotein" evidence="1">
    <location>
        <begin position="23"/>
        <end position="171"/>
    </location>
</feature>
<proteinExistence type="predicted"/>
<name>A0A250JV59_9BACT</name>
<evidence type="ECO:0008006" key="4">
    <source>
        <dbReference type="Google" id="ProtNLM"/>
    </source>
</evidence>
<dbReference type="AlphaFoldDB" id="A0A250JV59"/>
<keyword evidence="1" id="KW-0732">Signal</keyword>
<evidence type="ECO:0000256" key="1">
    <source>
        <dbReference type="SAM" id="SignalP"/>
    </source>
</evidence>